<accession>F5YEI0</accession>
<dbReference type="KEGG" id="taz:TREAZ_2589"/>
<gene>
    <name evidence="1" type="ordered locus">TREAZ_2589</name>
</gene>
<name>F5YEI0_LEAAZ</name>
<dbReference type="RefSeq" id="WP_015712940.1">
    <property type="nucleotide sequence ID" value="NC_015577.1"/>
</dbReference>
<dbReference type="Proteomes" id="UP000009222">
    <property type="component" value="Chromosome"/>
</dbReference>
<dbReference type="AlphaFoldDB" id="F5YEI0"/>
<protein>
    <submittedName>
        <fullName evidence="1">Uncharacterized protein</fullName>
    </submittedName>
</protein>
<dbReference type="STRING" id="545695.TREAZ_2589"/>
<dbReference type="InParanoid" id="F5YEI0"/>
<reference evidence="2" key="1">
    <citation type="submission" date="2009-12" db="EMBL/GenBank/DDBJ databases">
        <title>Complete sequence of Treponema azotonutricium strain ZAS-9.</title>
        <authorList>
            <person name="Tetu S.G."/>
            <person name="Matson E."/>
            <person name="Ren Q."/>
            <person name="Seshadri R."/>
            <person name="Elbourne L."/>
            <person name="Hassan K.A."/>
            <person name="Durkin A."/>
            <person name="Radune D."/>
            <person name="Mohamoud Y."/>
            <person name="Shay R."/>
            <person name="Jin S."/>
            <person name="Zhang X."/>
            <person name="Lucey K."/>
            <person name="Ballor N.R."/>
            <person name="Ottesen E."/>
            <person name="Rosenthal R."/>
            <person name="Allen A."/>
            <person name="Leadbetter J.R."/>
            <person name="Paulsen I.T."/>
        </authorList>
    </citation>
    <scope>NUCLEOTIDE SEQUENCE [LARGE SCALE GENOMIC DNA]</scope>
    <source>
        <strain evidence="2">ATCC BAA-888 / DSM 13862 / ZAS-9</strain>
    </source>
</reference>
<sequence length="130" mass="14481">MITEINISEFRADLEAAVKSLESKYSVRIEFGPISYNEAILSSRMDAKTVVNGEVMVDPIVELNALRYLLRFGRKAEGKIIGAAVELDSGKRGKIVDFSNRKKNEPFTVEVDSKLYAIPLGVIKKFLPSD</sequence>
<organism evidence="1 2">
    <name type="scientific">Leadbettera azotonutricia (strain ATCC BAA-888 / DSM 13862 / ZAS-9)</name>
    <name type="common">Treponema azotonutricium</name>
    <dbReference type="NCBI Taxonomy" id="545695"/>
    <lineage>
        <taxon>Bacteria</taxon>
        <taxon>Pseudomonadati</taxon>
        <taxon>Spirochaetota</taxon>
        <taxon>Spirochaetia</taxon>
        <taxon>Spirochaetales</taxon>
        <taxon>Breznakiellaceae</taxon>
        <taxon>Leadbettera</taxon>
    </lineage>
</organism>
<reference evidence="1 2" key="2">
    <citation type="journal article" date="2011" name="ISME J.">
        <title>RNA-seq reveals cooperative metabolic interactions between two termite-gut spirochete species in co-culture.</title>
        <authorList>
            <person name="Rosenthal A.Z."/>
            <person name="Matson E.G."/>
            <person name="Eldar A."/>
            <person name="Leadbetter J.R."/>
        </authorList>
    </citation>
    <scope>NUCLEOTIDE SEQUENCE [LARGE SCALE GENOMIC DNA]</scope>
    <source>
        <strain evidence="2">ATCC BAA-888 / DSM 13862 / ZAS-9</strain>
    </source>
</reference>
<dbReference type="HOGENOM" id="CLU_1937196_0_0_12"/>
<evidence type="ECO:0000313" key="1">
    <source>
        <dbReference type="EMBL" id="AEF82419.1"/>
    </source>
</evidence>
<evidence type="ECO:0000313" key="2">
    <source>
        <dbReference type="Proteomes" id="UP000009222"/>
    </source>
</evidence>
<dbReference type="EMBL" id="CP001841">
    <property type="protein sequence ID" value="AEF82419.1"/>
    <property type="molecule type" value="Genomic_DNA"/>
</dbReference>
<proteinExistence type="predicted"/>
<keyword evidence="2" id="KW-1185">Reference proteome</keyword>